<dbReference type="OrthoDB" id="5979581at2759"/>
<dbReference type="GO" id="GO:0004674">
    <property type="term" value="F:protein serine/threonine kinase activity"/>
    <property type="evidence" value="ECO:0007669"/>
    <property type="project" value="UniProtKB-KW"/>
</dbReference>
<dbReference type="SUPFAM" id="SSF56112">
    <property type="entry name" value="Protein kinase-like (PK-like)"/>
    <property type="match status" value="1"/>
</dbReference>
<keyword evidence="1" id="KW-0723">Serine/threonine-protein kinase</keyword>
<accession>N1RQ61</accession>
<dbReference type="HOGENOM" id="CLU_000288_81_2_1"/>
<gene>
    <name evidence="6" type="ORF">FOC4_g10006617</name>
</gene>
<reference evidence="7" key="2">
    <citation type="journal article" date="2014" name="PLoS ONE">
        <title>Genome and Transcriptome Analysis of the Fungal Pathogen Fusarium oxysporum f. sp. cubense Causing Banana Vascular Wilt Disease.</title>
        <authorList>
            <person name="Guo L."/>
            <person name="Han L."/>
            <person name="Yang L."/>
            <person name="Zeng H."/>
            <person name="Fan D."/>
            <person name="Zhu Y."/>
            <person name="Feng Y."/>
            <person name="Wang G."/>
            <person name="Peng C."/>
            <person name="Jiang X."/>
            <person name="Zhou D."/>
            <person name="Ni P."/>
            <person name="Liang C."/>
            <person name="Liu L."/>
            <person name="Wang J."/>
            <person name="Mao C."/>
            <person name="Fang X."/>
            <person name="Peng M."/>
            <person name="Huang J."/>
        </authorList>
    </citation>
    <scope>NUCLEOTIDE SEQUENCE [LARGE SCALE GENOMIC DNA]</scope>
    <source>
        <strain evidence="7">race 4</strain>
    </source>
</reference>
<feature type="compositionally biased region" description="Basic and acidic residues" evidence="4">
    <location>
        <begin position="303"/>
        <end position="317"/>
    </location>
</feature>
<dbReference type="PANTHER" id="PTHR24055">
    <property type="entry name" value="MITOGEN-ACTIVATED PROTEIN KINASE"/>
    <property type="match status" value="1"/>
</dbReference>
<keyword evidence="1" id="KW-0808">Transferase</keyword>
<dbReference type="STRING" id="1229665.N1RQ61"/>
<protein>
    <recommendedName>
        <fullName evidence="5">Protein kinase domain-containing protein</fullName>
    </recommendedName>
</protein>
<dbReference type="SMART" id="SM00220">
    <property type="entry name" value="S_TKc"/>
    <property type="match status" value="1"/>
</dbReference>
<evidence type="ECO:0000313" key="6">
    <source>
        <dbReference type="EMBL" id="EMT66222.1"/>
    </source>
</evidence>
<keyword evidence="7" id="KW-1185">Reference proteome</keyword>
<evidence type="ECO:0000256" key="3">
    <source>
        <dbReference type="ARBA" id="ARBA00022840"/>
    </source>
</evidence>
<dbReference type="PROSITE" id="PS50011">
    <property type="entry name" value="PROTEIN_KINASE_DOM"/>
    <property type="match status" value="1"/>
</dbReference>
<reference evidence="7" key="1">
    <citation type="submission" date="2012-09" db="EMBL/GenBank/DDBJ databases">
        <title>Genome sequencing and comparative transcriptomics of race 1 and race 4 of banana pathogen: Fusarium oxysporum f. sp. cubense.</title>
        <authorList>
            <person name="Fang X."/>
            <person name="Huang J."/>
        </authorList>
    </citation>
    <scope>NUCLEOTIDE SEQUENCE [LARGE SCALE GENOMIC DNA]</scope>
    <source>
        <strain evidence="7">race 4</strain>
    </source>
</reference>
<name>N1RQ61_FUSC4</name>
<keyword evidence="3" id="KW-0067">ATP-binding</keyword>
<dbReference type="InterPro" id="IPR011009">
    <property type="entry name" value="Kinase-like_dom_sf"/>
</dbReference>
<evidence type="ECO:0000259" key="5">
    <source>
        <dbReference type="PROSITE" id="PS50011"/>
    </source>
</evidence>
<proteinExistence type="predicted"/>
<dbReference type="Proteomes" id="UP000016929">
    <property type="component" value="Unassembled WGS sequence"/>
</dbReference>
<dbReference type="AlphaFoldDB" id="N1RQ61"/>
<dbReference type="InterPro" id="IPR050117">
    <property type="entry name" value="MAPK"/>
</dbReference>
<feature type="region of interest" description="Disordered" evidence="4">
    <location>
        <begin position="288"/>
        <end position="317"/>
    </location>
</feature>
<dbReference type="Gene3D" id="1.10.510.10">
    <property type="entry name" value="Transferase(Phosphotransferase) domain 1"/>
    <property type="match status" value="1"/>
</dbReference>
<dbReference type="Gene3D" id="3.30.200.20">
    <property type="entry name" value="Phosphorylase Kinase, domain 1"/>
    <property type="match status" value="1"/>
</dbReference>
<organism evidence="6 7">
    <name type="scientific">Fusarium oxysporum f. sp. cubense (strain race 4)</name>
    <name type="common">Panama disease fungus</name>
    <dbReference type="NCBI Taxonomy" id="2502994"/>
    <lineage>
        <taxon>Eukaryota</taxon>
        <taxon>Fungi</taxon>
        <taxon>Dikarya</taxon>
        <taxon>Ascomycota</taxon>
        <taxon>Pezizomycotina</taxon>
        <taxon>Sordariomycetes</taxon>
        <taxon>Hypocreomycetidae</taxon>
        <taxon>Hypocreales</taxon>
        <taxon>Nectriaceae</taxon>
        <taxon>Fusarium</taxon>
        <taxon>Fusarium oxysporum species complex</taxon>
    </lineage>
</organism>
<keyword evidence="2" id="KW-0547">Nucleotide-binding</keyword>
<evidence type="ECO:0000313" key="7">
    <source>
        <dbReference type="Proteomes" id="UP000016929"/>
    </source>
</evidence>
<dbReference type="InterPro" id="IPR000719">
    <property type="entry name" value="Prot_kinase_dom"/>
</dbReference>
<evidence type="ECO:0000256" key="1">
    <source>
        <dbReference type="ARBA" id="ARBA00022527"/>
    </source>
</evidence>
<sequence length="332" mass="37998">MAEQPSSIEENITCCHDILAHHDQDEGDPRFITYKRHFHIDGPNGRHLCLVLPFCGPNLHSLSNYMNSRMKPQFVQALAYQATEIIRDLHARGICHGNIRPGNLLLRIRNLDHLGDQGIYRLFGQPKIEEYKTESGKILGPEAPRYNVGFLDFMSSGEDNLLNELSLIGFDHAFQISSSKTIEPLTEFLVPEVAVRKPASPASDVWALGVTILNMRSGISLFPWHVDCPEYFITECVKYFGEIPTSWEEPFYDEQGRPTSDKTAGRTRDVCDKTHSLKQWIRDIWDEPTRSNENESTPAKPFFVRDEDRSHPRSHDWLSDDISSIINYDPKT</sequence>
<feature type="domain" description="Protein kinase" evidence="5">
    <location>
        <begin position="1"/>
        <end position="332"/>
    </location>
</feature>
<evidence type="ECO:0000256" key="2">
    <source>
        <dbReference type="ARBA" id="ARBA00022741"/>
    </source>
</evidence>
<keyword evidence="1" id="KW-0418">Kinase</keyword>
<dbReference type="GO" id="GO:0005524">
    <property type="term" value="F:ATP binding"/>
    <property type="evidence" value="ECO:0007669"/>
    <property type="project" value="UniProtKB-KW"/>
</dbReference>
<dbReference type="EMBL" id="KB726988">
    <property type="protein sequence ID" value="EMT66222.1"/>
    <property type="molecule type" value="Genomic_DNA"/>
</dbReference>
<evidence type="ECO:0000256" key="4">
    <source>
        <dbReference type="SAM" id="MobiDB-lite"/>
    </source>
</evidence>